<evidence type="ECO:0000313" key="2">
    <source>
        <dbReference type="Proteomes" id="UP000184300"/>
    </source>
</evidence>
<reference evidence="2" key="1">
    <citation type="journal article" date="2017" name="Genome Biol.">
        <title>Comparative genomics reveals high biological diversity and specific adaptations in the industrially and medically important fungal genus Aspergillus.</title>
        <authorList>
            <person name="de Vries R.P."/>
            <person name="Riley R."/>
            <person name="Wiebenga A."/>
            <person name="Aguilar-Osorio G."/>
            <person name="Amillis S."/>
            <person name="Uchima C.A."/>
            <person name="Anderluh G."/>
            <person name="Asadollahi M."/>
            <person name="Askin M."/>
            <person name="Barry K."/>
            <person name="Battaglia E."/>
            <person name="Bayram O."/>
            <person name="Benocci T."/>
            <person name="Braus-Stromeyer S.A."/>
            <person name="Caldana C."/>
            <person name="Canovas D."/>
            <person name="Cerqueira G.C."/>
            <person name="Chen F."/>
            <person name="Chen W."/>
            <person name="Choi C."/>
            <person name="Clum A."/>
            <person name="Dos Santos R.A."/>
            <person name="Damasio A.R."/>
            <person name="Diallinas G."/>
            <person name="Emri T."/>
            <person name="Fekete E."/>
            <person name="Flipphi M."/>
            <person name="Freyberg S."/>
            <person name="Gallo A."/>
            <person name="Gournas C."/>
            <person name="Habgood R."/>
            <person name="Hainaut M."/>
            <person name="Harispe M.L."/>
            <person name="Henrissat B."/>
            <person name="Hilden K.S."/>
            <person name="Hope R."/>
            <person name="Hossain A."/>
            <person name="Karabika E."/>
            <person name="Karaffa L."/>
            <person name="Karanyi Z."/>
            <person name="Krasevec N."/>
            <person name="Kuo A."/>
            <person name="Kusch H."/>
            <person name="LaButti K."/>
            <person name="Lagendijk E.L."/>
            <person name="Lapidus A."/>
            <person name="Levasseur A."/>
            <person name="Lindquist E."/>
            <person name="Lipzen A."/>
            <person name="Logrieco A.F."/>
            <person name="MacCabe A."/>
            <person name="Maekelae M.R."/>
            <person name="Malavazi I."/>
            <person name="Melin P."/>
            <person name="Meyer V."/>
            <person name="Mielnichuk N."/>
            <person name="Miskei M."/>
            <person name="Molnar A.P."/>
            <person name="Mule G."/>
            <person name="Ngan C.Y."/>
            <person name="Orejas M."/>
            <person name="Orosz E."/>
            <person name="Ouedraogo J.P."/>
            <person name="Overkamp K.M."/>
            <person name="Park H.-S."/>
            <person name="Perrone G."/>
            <person name="Piumi F."/>
            <person name="Punt P.J."/>
            <person name="Ram A.F."/>
            <person name="Ramon A."/>
            <person name="Rauscher S."/>
            <person name="Record E."/>
            <person name="Riano-Pachon D.M."/>
            <person name="Robert V."/>
            <person name="Roehrig J."/>
            <person name="Ruller R."/>
            <person name="Salamov A."/>
            <person name="Salih N.S."/>
            <person name="Samson R.A."/>
            <person name="Sandor E."/>
            <person name="Sanguinetti M."/>
            <person name="Schuetze T."/>
            <person name="Sepcic K."/>
            <person name="Shelest E."/>
            <person name="Sherlock G."/>
            <person name="Sophianopoulou V."/>
            <person name="Squina F.M."/>
            <person name="Sun H."/>
            <person name="Susca A."/>
            <person name="Todd R.B."/>
            <person name="Tsang A."/>
            <person name="Unkles S.E."/>
            <person name="van de Wiele N."/>
            <person name="van Rossen-Uffink D."/>
            <person name="Oliveira J.V."/>
            <person name="Vesth T.C."/>
            <person name="Visser J."/>
            <person name="Yu J.-H."/>
            <person name="Zhou M."/>
            <person name="Andersen M.R."/>
            <person name="Archer D.B."/>
            <person name="Baker S.E."/>
            <person name="Benoit I."/>
            <person name="Brakhage A.A."/>
            <person name="Braus G.H."/>
            <person name="Fischer R."/>
            <person name="Frisvad J.C."/>
            <person name="Goldman G.H."/>
            <person name="Houbraken J."/>
            <person name="Oakley B."/>
            <person name="Pocsi I."/>
            <person name="Scazzocchio C."/>
            <person name="Seiboth B."/>
            <person name="vanKuyk P.A."/>
            <person name="Wortman J."/>
            <person name="Dyer P.S."/>
            <person name="Grigoriev I.V."/>
        </authorList>
    </citation>
    <scope>NUCLEOTIDE SEQUENCE [LARGE SCALE GENOMIC DNA]</scope>
    <source>
        <strain evidence="2">CBS 516.65</strain>
    </source>
</reference>
<protein>
    <submittedName>
        <fullName evidence="1">Uncharacterized protein</fullName>
    </submittedName>
</protein>
<dbReference type="STRING" id="1160497.A0A1L9VN71"/>
<evidence type="ECO:0000313" key="1">
    <source>
        <dbReference type="EMBL" id="OJJ85341.1"/>
    </source>
</evidence>
<dbReference type="Proteomes" id="UP000184300">
    <property type="component" value="Unassembled WGS sequence"/>
</dbReference>
<dbReference type="OrthoDB" id="4505556at2759"/>
<dbReference type="VEuPathDB" id="FungiDB:ASPGLDRAFT_57473"/>
<organism evidence="1 2">
    <name type="scientific">Aspergillus glaucus CBS 516.65</name>
    <dbReference type="NCBI Taxonomy" id="1160497"/>
    <lineage>
        <taxon>Eukaryota</taxon>
        <taxon>Fungi</taxon>
        <taxon>Dikarya</taxon>
        <taxon>Ascomycota</taxon>
        <taxon>Pezizomycotina</taxon>
        <taxon>Eurotiomycetes</taxon>
        <taxon>Eurotiomycetidae</taxon>
        <taxon>Eurotiales</taxon>
        <taxon>Aspergillaceae</taxon>
        <taxon>Aspergillus</taxon>
        <taxon>Aspergillus subgen. Aspergillus</taxon>
    </lineage>
</organism>
<dbReference type="EMBL" id="KV878895">
    <property type="protein sequence ID" value="OJJ85341.1"/>
    <property type="molecule type" value="Genomic_DNA"/>
</dbReference>
<accession>A0A1L9VN71</accession>
<dbReference type="AlphaFoldDB" id="A0A1L9VN71"/>
<keyword evidence="2" id="KW-1185">Reference proteome</keyword>
<proteinExistence type="predicted"/>
<gene>
    <name evidence="1" type="ORF">ASPGLDRAFT_57473</name>
</gene>
<name>A0A1L9VN71_ASPGL</name>
<dbReference type="RefSeq" id="XP_022402039.1">
    <property type="nucleotide sequence ID" value="XM_022548258.1"/>
</dbReference>
<sequence length="422" mass="48597">MHLPMEIYDHIIFHVQNKENERHLYRQDDARHYTLLDSETRRDLEALRLVSKAFCRSASSWLFRRVVARHGSSSNSLALEQLVKLSNSSYAAYVCHIDLEFENATRSADTANALYVEDLARLLSSCLVKFTNLKALEFHKPPPHLCQERRRIYIDTVISPLRDVRIPNLAELEVHFSIAHDFRHFFPAKISPSWIPVSDILQNLRHLGLYVCANTDQHDQRDGMELVMLEYAAFLNSTHAHHLIRMVELAPNLKSLAINIPNILDLDKLDFSPSLRLQSLCLGGVSISSHKLLSLIEQSKETIRYINFSPVKLNSGTWQQALMQLCTLPRLLDFRTSRSGYSWRHGLASQLPPNSYYCLNIETVNPLDRCALGNLQRQVNANRIVAGFPPFTELDYQYIDQLPLETAMQYLERYRQIDAPMA</sequence>
<dbReference type="GeneID" id="34464519"/>